<feature type="domain" description="Protein kinase" evidence="14">
    <location>
        <begin position="264"/>
        <end position="559"/>
    </location>
</feature>
<dbReference type="InterPro" id="IPR045860">
    <property type="entry name" value="Snake_toxin-like_sf"/>
</dbReference>
<comment type="catalytic activity">
    <reaction evidence="13">
        <text>L-threonyl-[receptor-protein] + ATP = O-phospho-L-threonyl-[receptor-protein] + ADP + H(+)</text>
        <dbReference type="Rhea" id="RHEA:44880"/>
        <dbReference type="Rhea" id="RHEA-COMP:11024"/>
        <dbReference type="Rhea" id="RHEA-COMP:11025"/>
        <dbReference type="ChEBI" id="CHEBI:15378"/>
        <dbReference type="ChEBI" id="CHEBI:30013"/>
        <dbReference type="ChEBI" id="CHEBI:30616"/>
        <dbReference type="ChEBI" id="CHEBI:61977"/>
        <dbReference type="ChEBI" id="CHEBI:456216"/>
        <dbReference type="EC" id="2.7.11.30"/>
    </reaction>
</comment>
<dbReference type="EC" id="2.7.11.30" evidence="13"/>
<dbReference type="InterPro" id="IPR008271">
    <property type="entry name" value="Ser/Thr_kinase_AS"/>
</dbReference>
<dbReference type="FunFam" id="3.30.200.20:FF:000094">
    <property type="entry name" value="Serine/threonine-protein kinase receptor"/>
    <property type="match status" value="1"/>
</dbReference>
<dbReference type="PANTHER" id="PTHR23255">
    <property type="entry name" value="TRANSFORMING GROWTH FACTOR-BETA RECEPTOR TYPE I AND II"/>
    <property type="match status" value="1"/>
</dbReference>
<evidence type="ECO:0000256" key="1">
    <source>
        <dbReference type="ARBA" id="ARBA00004479"/>
    </source>
</evidence>
<dbReference type="Pfam" id="PF01064">
    <property type="entry name" value="Activin_recp"/>
    <property type="match status" value="1"/>
</dbReference>
<dbReference type="Gene3D" id="3.30.200.20">
    <property type="entry name" value="Phosphorylase Kinase, domain 1"/>
    <property type="match status" value="1"/>
</dbReference>
<dbReference type="Pfam" id="PF00069">
    <property type="entry name" value="Pkinase"/>
    <property type="match status" value="1"/>
</dbReference>
<keyword evidence="13" id="KW-0464">Manganese</keyword>
<sequence length="605" mass="67268">ERYFGCPAVSIPVTVSTTECRLLVLDVRWSMWLKRAKMERRSGRVPCKALGINHRWTVCLLVMSCFGIAVAVSPDRPPPSLMRCEYYNETLCQGSPGADGLPLPGCNGSEECRPGENEKGNLCYVLWQNNSGVLSVKLKGCWVGNNHDCSQSQHCAETLREPSVRLLFCCCVGDLCNAHLQPSAVVNTPLSTKLPPAVQLAPHGGQRTETVVAYCLVPLFAVAVMGLAAMYWHQKRKQRQGHFAEVPTADPTPLPSPALAPKAIQLVEVKAQGRFGAVWKARWGLQFVAVKIFPPQDKTSWMVEKDIFKMPQMKHENLLAFLGSTKHGDLNHTEYWLVTEYHERGSLSDHLKAHLVSWGEVLKISEGIALGLAHMHGERPANKLEGYKPPLAHRDFKSKNVLLKADMTACIADFGLALAFPCGVSPRQAHGQVGTRRYMAPEVLEGAISFNQDQFLRIDMYACGLVLWELISRCSAQDGPVEEYMLPFEEEVGQHPSLEDMQEAVAHKKMRPRIRDHWRKHPGLAVIIDTIEECWDHDAEARLSANCVEERISCLYKTVPPTPTDVLSLLPSGDQKGMDDFYVPVVNIKSALETAVLLPPKESSI</sequence>
<feature type="non-terminal residue" evidence="15">
    <location>
        <position position="1"/>
    </location>
</feature>
<keyword evidence="8 13" id="KW-0418">Kinase</keyword>
<evidence type="ECO:0000256" key="9">
    <source>
        <dbReference type="ARBA" id="ARBA00022840"/>
    </source>
</evidence>
<keyword evidence="7 13" id="KW-0547">Nucleotide-binding</keyword>
<evidence type="ECO:0000256" key="6">
    <source>
        <dbReference type="ARBA" id="ARBA00022729"/>
    </source>
</evidence>
<dbReference type="Gene3D" id="1.10.510.10">
    <property type="entry name" value="Transferase(Phosphotransferase) domain 1"/>
    <property type="match status" value="1"/>
</dbReference>
<dbReference type="InterPro" id="IPR000333">
    <property type="entry name" value="TGFB_receptor"/>
</dbReference>
<keyword evidence="5 13" id="KW-0812">Transmembrane</keyword>
<keyword evidence="13" id="KW-0460">Magnesium</keyword>
<dbReference type="InterPro" id="IPR000472">
    <property type="entry name" value="Activin_recp"/>
</dbReference>
<evidence type="ECO:0000256" key="5">
    <source>
        <dbReference type="ARBA" id="ARBA00022692"/>
    </source>
</evidence>
<dbReference type="PROSITE" id="PS00108">
    <property type="entry name" value="PROTEIN_KINASE_ST"/>
    <property type="match status" value="1"/>
</dbReference>
<evidence type="ECO:0000256" key="12">
    <source>
        <dbReference type="ARBA" id="ARBA00023170"/>
    </source>
</evidence>
<evidence type="ECO:0000256" key="10">
    <source>
        <dbReference type="ARBA" id="ARBA00022989"/>
    </source>
</evidence>
<evidence type="ECO:0000256" key="8">
    <source>
        <dbReference type="ARBA" id="ARBA00022777"/>
    </source>
</evidence>
<dbReference type="GO" id="GO:0071363">
    <property type="term" value="P:cellular response to growth factor stimulus"/>
    <property type="evidence" value="ECO:0007669"/>
    <property type="project" value="TreeGrafter"/>
</dbReference>
<name>L7MDV5_RHIPC</name>
<proteinExistence type="evidence at transcript level"/>
<dbReference type="GO" id="GO:0046872">
    <property type="term" value="F:metal ion binding"/>
    <property type="evidence" value="ECO:0007669"/>
    <property type="project" value="UniProtKB-KW"/>
</dbReference>
<evidence type="ECO:0000259" key="14">
    <source>
        <dbReference type="PROSITE" id="PS50011"/>
    </source>
</evidence>
<dbReference type="GO" id="GO:0048185">
    <property type="term" value="F:activin binding"/>
    <property type="evidence" value="ECO:0007669"/>
    <property type="project" value="TreeGrafter"/>
</dbReference>
<dbReference type="SUPFAM" id="SSF57302">
    <property type="entry name" value="Snake toxin-like"/>
    <property type="match status" value="1"/>
</dbReference>
<evidence type="ECO:0000256" key="4">
    <source>
        <dbReference type="ARBA" id="ARBA00022679"/>
    </source>
</evidence>
<evidence type="ECO:0000256" key="2">
    <source>
        <dbReference type="ARBA" id="ARBA00009605"/>
    </source>
</evidence>
<keyword evidence="13" id="KW-0479">Metal-binding</keyword>
<dbReference type="PANTHER" id="PTHR23255:SF98">
    <property type="entry name" value="SERINE_THREONINE-PROTEIN KINASE RECEPTOR"/>
    <property type="match status" value="1"/>
</dbReference>
<keyword evidence="10 13" id="KW-1133">Transmembrane helix</keyword>
<comment type="cofactor">
    <cofactor evidence="13">
        <name>Mg(2+)</name>
        <dbReference type="ChEBI" id="CHEBI:18420"/>
    </cofactor>
    <cofactor evidence="13">
        <name>Mn(2+)</name>
        <dbReference type="ChEBI" id="CHEBI:29035"/>
    </cofactor>
</comment>
<keyword evidence="4 13" id="KW-0808">Transferase</keyword>
<keyword evidence="6" id="KW-0732">Signal</keyword>
<feature type="transmembrane region" description="Helical" evidence="13">
    <location>
        <begin position="211"/>
        <end position="232"/>
    </location>
</feature>
<dbReference type="GO" id="GO:0048179">
    <property type="term" value="C:activin receptor complex"/>
    <property type="evidence" value="ECO:0007669"/>
    <property type="project" value="TreeGrafter"/>
</dbReference>
<evidence type="ECO:0000256" key="13">
    <source>
        <dbReference type="RuleBase" id="RU361271"/>
    </source>
</evidence>
<keyword evidence="3 13" id="KW-0723">Serine/threonine-protein kinase</keyword>
<dbReference type="PRINTS" id="PR00653">
    <property type="entry name" value="ACTIVIN2R"/>
</dbReference>
<dbReference type="PROSITE" id="PS50011">
    <property type="entry name" value="PROTEIN_KINASE_DOM"/>
    <property type="match status" value="1"/>
</dbReference>
<evidence type="ECO:0000256" key="3">
    <source>
        <dbReference type="ARBA" id="ARBA00022527"/>
    </source>
</evidence>
<keyword evidence="9 13" id="KW-0067">ATP-binding</keyword>
<protein>
    <recommendedName>
        <fullName evidence="13">Serine/threonine-protein kinase receptor</fullName>
        <ecNumber evidence="13">2.7.11.30</ecNumber>
    </recommendedName>
</protein>
<reference evidence="15" key="2">
    <citation type="journal article" date="2015" name="J. Proteomics">
        <title>Sexual differences in the sialomes of the zebra tick, Rhipicephalus pulchellus.</title>
        <authorList>
            <person name="Tan A.W."/>
            <person name="Francischetti I.M."/>
            <person name="Slovak M."/>
            <person name="Kini R.M."/>
            <person name="Ribeiro J.M."/>
        </authorList>
    </citation>
    <scope>NUCLEOTIDE SEQUENCE</scope>
    <source>
        <tissue evidence="15">Salivary gland</tissue>
    </source>
</reference>
<dbReference type="InterPro" id="IPR000719">
    <property type="entry name" value="Prot_kinase_dom"/>
</dbReference>
<dbReference type="EMBL" id="GACK01003032">
    <property type="protein sequence ID" value="JAA62002.1"/>
    <property type="molecule type" value="mRNA"/>
</dbReference>
<accession>L7MDV5</accession>
<dbReference type="AlphaFoldDB" id="L7MDV5"/>
<dbReference type="GO" id="GO:0005524">
    <property type="term" value="F:ATP binding"/>
    <property type="evidence" value="ECO:0007669"/>
    <property type="project" value="UniProtKB-UniRule"/>
</dbReference>
<dbReference type="Gene3D" id="2.10.60.10">
    <property type="entry name" value="CD59"/>
    <property type="match status" value="1"/>
</dbReference>
<dbReference type="CDD" id="cd14053">
    <property type="entry name" value="STKc_ACVR2"/>
    <property type="match status" value="1"/>
</dbReference>
<comment type="subcellular location">
    <subcellularLocation>
        <location evidence="1 13">Membrane</location>
        <topology evidence="1 13">Single-pass type I membrane protein</topology>
    </subcellularLocation>
</comment>
<evidence type="ECO:0000313" key="15">
    <source>
        <dbReference type="EMBL" id="JAA62002.1"/>
    </source>
</evidence>
<organism evidence="15">
    <name type="scientific">Rhipicephalus pulchellus</name>
    <name type="common">Yellow backed tick</name>
    <name type="synonym">Dermacentor pulchellus</name>
    <dbReference type="NCBI Taxonomy" id="72859"/>
    <lineage>
        <taxon>Eukaryota</taxon>
        <taxon>Metazoa</taxon>
        <taxon>Ecdysozoa</taxon>
        <taxon>Arthropoda</taxon>
        <taxon>Chelicerata</taxon>
        <taxon>Arachnida</taxon>
        <taxon>Acari</taxon>
        <taxon>Parasitiformes</taxon>
        <taxon>Ixodida</taxon>
        <taxon>Ixodoidea</taxon>
        <taxon>Ixodidae</taxon>
        <taxon>Rhipicephalinae</taxon>
        <taxon>Rhipicephalus</taxon>
        <taxon>Rhipicephalus</taxon>
    </lineage>
</organism>
<dbReference type="SUPFAM" id="SSF56112">
    <property type="entry name" value="Protein kinase-like (PK-like)"/>
    <property type="match status" value="1"/>
</dbReference>
<evidence type="ECO:0000256" key="11">
    <source>
        <dbReference type="ARBA" id="ARBA00023136"/>
    </source>
</evidence>
<evidence type="ECO:0000256" key="7">
    <source>
        <dbReference type="ARBA" id="ARBA00022741"/>
    </source>
</evidence>
<dbReference type="InterPro" id="IPR011009">
    <property type="entry name" value="Kinase-like_dom_sf"/>
</dbReference>
<keyword evidence="11 13" id="KW-0472">Membrane</keyword>
<comment type="similarity">
    <text evidence="2 13">Belongs to the protein kinase superfamily. TKL Ser/Thr protein kinase family. TGFB receptor subfamily.</text>
</comment>
<dbReference type="GO" id="GO:0017002">
    <property type="term" value="F:activin receptor activity"/>
    <property type="evidence" value="ECO:0007669"/>
    <property type="project" value="TreeGrafter"/>
</dbReference>
<keyword evidence="12 13" id="KW-0675">Receptor</keyword>
<reference evidence="15" key="1">
    <citation type="submission" date="2012-11" db="EMBL/GenBank/DDBJ databases">
        <authorList>
            <person name="Lucero-Rivera Y.E."/>
            <person name="Tovar-Ramirez D."/>
        </authorList>
    </citation>
    <scope>NUCLEOTIDE SEQUENCE</scope>
    <source>
        <tissue evidence="15">Salivary gland</tissue>
    </source>
</reference>
<dbReference type="CDD" id="cd23615">
    <property type="entry name" value="TFP_LU_ECD_ACVR2"/>
    <property type="match status" value="1"/>
</dbReference>